<reference evidence="4 5" key="1">
    <citation type="submission" date="2015-11" db="EMBL/GenBank/DDBJ databases">
        <authorList>
            <person name="Zhang Y."/>
            <person name="Guo Z."/>
        </authorList>
    </citation>
    <scope>NUCLEOTIDE SEQUENCE [LARGE SCALE GENOMIC DNA]</scope>
    <source>
        <strain evidence="4 5">KCTC 12086</strain>
    </source>
</reference>
<feature type="domain" description="GGDEF" evidence="3">
    <location>
        <begin position="198"/>
        <end position="319"/>
    </location>
</feature>
<dbReference type="SMART" id="SM00267">
    <property type="entry name" value="GGDEF"/>
    <property type="match status" value="1"/>
</dbReference>
<sequence>MSSYPYKSFHELSVEEIDWQRWQKLVNTVANLFAAPAAFVTQASSKGIEVLVASELPTTHYSPGGAAGMDENVYCHYVVQNSLPLYVKNAEQHPEWHSNPEYTEDNYVSYLGYPILWPDGTSFGTLCVMDTKTSDYADQLVNTLELMSEVLNSDLAHLYTESQLRVESRIDPLTGILNRRGFEEAYEQYRRLSQRLGRKAKLCFIDLDDFKKVNDGLGHEMGDKLLQVFAQALAEVTRSTDLVCRWGGDEFVILFNSDNKVNLKQLIARINEFVHERYPAHTIGFSSGLVTLDLNQDNTLERVLIDADKAMYQQKLSLK</sequence>
<evidence type="ECO:0000313" key="4">
    <source>
        <dbReference type="EMBL" id="ALO42630.1"/>
    </source>
</evidence>
<dbReference type="Pfam" id="PF01590">
    <property type="entry name" value="GAF"/>
    <property type="match status" value="1"/>
</dbReference>
<dbReference type="SMART" id="SM00065">
    <property type="entry name" value="GAF"/>
    <property type="match status" value="1"/>
</dbReference>
<dbReference type="SUPFAM" id="SSF55073">
    <property type="entry name" value="Nucleotide cyclase"/>
    <property type="match status" value="1"/>
</dbReference>
<dbReference type="GO" id="GO:0052621">
    <property type="term" value="F:diguanylate cyclase activity"/>
    <property type="evidence" value="ECO:0007669"/>
    <property type="project" value="UniProtKB-EC"/>
</dbReference>
<dbReference type="InterPro" id="IPR050469">
    <property type="entry name" value="Diguanylate_Cyclase"/>
</dbReference>
<dbReference type="RefSeq" id="WP_058030321.1">
    <property type="nucleotide sequence ID" value="NZ_CP013187.1"/>
</dbReference>
<accession>A0A0S2K2W2</accession>
<proteinExistence type="predicted"/>
<dbReference type="OrthoDB" id="9812358at2"/>
<protein>
    <recommendedName>
        <fullName evidence="1">diguanylate cyclase</fullName>
        <ecNumber evidence="1">2.7.7.65</ecNumber>
    </recommendedName>
</protein>
<dbReference type="Gene3D" id="3.30.70.270">
    <property type="match status" value="1"/>
</dbReference>
<keyword evidence="5" id="KW-1185">Reference proteome</keyword>
<dbReference type="KEGG" id="pphe:PP2015_2133"/>
<evidence type="ECO:0000313" key="5">
    <source>
        <dbReference type="Proteomes" id="UP000061457"/>
    </source>
</evidence>
<dbReference type="AlphaFoldDB" id="A0A0S2K2W2"/>
<dbReference type="NCBIfam" id="TIGR00254">
    <property type="entry name" value="GGDEF"/>
    <property type="match status" value="1"/>
</dbReference>
<dbReference type="InterPro" id="IPR029787">
    <property type="entry name" value="Nucleotide_cyclase"/>
</dbReference>
<dbReference type="InterPro" id="IPR029016">
    <property type="entry name" value="GAF-like_dom_sf"/>
</dbReference>
<dbReference type="InterPro" id="IPR000160">
    <property type="entry name" value="GGDEF_dom"/>
</dbReference>
<dbReference type="SUPFAM" id="SSF55781">
    <property type="entry name" value="GAF domain-like"/>
    <property type="match status" value="1"/>
</dbReference>
<organism evidence="4 5">
    <name type="scientific">Pseudoalteromonas phenolica</name>
    <dbReference type="NCBI Taxonomy" id="161398"/>
    <lineage>
        <taxon>Bacteria</taxon>
        <taxon>Pseudomonadati</taxon>
        <taxon>Pseudomonadota</taxon>
        <taxon>Gammaproteobacteria</taxon>
        <taxon>Alteromonadales</taxon>
        <taxon>Pseudoalteromonadaceae</taxon>
        <taxon>Pseudoalteromonas</taxon>
    </lineage>
</organism>
<evidence type="ECO:0000256" key="1">
    <source>
        <dbReference type="ARBA" id="ARBA00012528"/>
    </source>
</evidence>
<comment type="catalytic activity">
    <reaction evidence="2">
        <text>2 GTP = 3',3'-c-di-GMP + 2 diphosphate</text>
        <dbReference type="Rhea" id="RHEA:24898"/>
        <dbReference type="ChEBI" id="CHEBI:33019"/>
        <dbReference type="ChEBI" id="CHEBI:37565"/>
        <dbReference type="ChEBI" id="CHEBI:58805"/>
        <dbReference type="EC" id="2.7.7.65"/>
    </reaction>
</comment>
<dbReference type="PROSITE" id="PS50887">
    <property type="entry name" value="GGDEF"/>
    <property type="match status" value="1"/>
</dbReference>
<dbReference type="CDD" id="cd01949">
    <property type="entry name" value="GGDEF"/>
    <property type="match status" value="1"/>
</dbReference>
<dbReference type="Pfam" id="PF00990">
    <property type="entry name" value="GGDEF"/>
    <property type="match status" value="1"/>
</dbReference>
<dbReference type="PANTHER" id="PTHR45138">
    <property type="entry name" value="REGULATORY COMPONENTS OF SENSORY TRANSDUCTION SYSTEM"/>
    <property type="match status" value="1"/>
</dbReference>
<name>A0A0S2K2W2_9GAMM</name>
<dbReference type="EC" id="2.7.7.65" evidence="1"/>
<gene>
    <name evidence="4" type="ORF">PP2015_2133</name>
</gene>
<dbReference type="Proteomes" id="UP000061457">
    <property type="component" value="Chromosome I"/>
</dbReference>
<dbReference type="PANTHER" id="PTHR45138:SF9">
    <property type="entry name" value="DIGUANYLATE CYCLASE DGCM-RELATED"/>
    <property type="match status" value="1"/>
</dbReference>
<dbReference type="InterPro" id="IPR043128">
    <property type="entry name" value="Rev_trsase/Diguanyl_cyclase"/>
</dbReference>
<dbReference type="STRING" id="161398.PP2015_2133"/>
<dbReference type="InterPro" id="IPR003018">
    <property type="entry name" value="GAF"/>
</dbReference>
<dbReference type="PATRIC" id="fig|161398.10.peg.2169"/>
<evidence type="ECO:0000259" key="3">
    <source>
        <dbReference type="PROSITE" id="PS50887"/>
    </source>
</evidence>
<dbReference type="Gene3D" id="3.30.450.40">
    <property type="match status" value="1"/>
</dbReference>
<dbReference type="EMBL" id="CP013187">
    <property type="protein sequence ID" value="ALO42630.1"/>
    <property type="molecule type" value="Genomic_DNA"/>
</dbReference>
<evidence type="ECO:0000256" key="2">
    <source>
        <dbReference type="ARBA" id="ARBA00034247"/>
    </source>
</evidence>